<dbReference type="AlphaFoldDB" id="V4LZ27"/>
<dbReference type="Gramene" id="ESQ55950">
    <property type="protein sequence ID" value="ESQ55950"/>
    <property type="gene ID" value="EUTSA_v10027484mg"/>
</dbReference>
<dbReference type="InterPro" id="IPR010264">
    <property type="entry name" value="Self-incomp_S1"/>
</dbReference>
<evidence type="ECO:0000256" key="1">
    <source>
        <dbReference type="ARBA" id="ARBA00004613"/>
    </source>
</evidence>
<comment type="similarity">
    <text evidence="2">Belongs to the plant self-incompatibility (S1) protein family.</text>
</comment>
<sequence>MLNRRSYFLFIIALCVGLGNTRLWAKNSIHFKNSLDLNKRLDIFCKFNKERLHSMYLHPGQTFDYSFHGKLLSKNKIDCVLRQGRGEHKYHANIRAFEGESGVFDHGKQNFWDAREDGIYFTHGKEVPKLEYKWIY</sequence>
<dbReference type="GO" id="GO:0060320">
    <property type="term" value="P:rejection of self pollen"/>
    <property type="evidence" value="ECO:0007669"/>
    <property type="project" value="UniProtKB-KW"/>
</dbReference>
<gene>
    <name evidence="6" type="ORF">EUTSA_v10027484mg</name>
</gene>
<protein>
    <submittedName>
        <fullName evidence="6">Uncharacterized protein</fullName>
    </submittedName>
</protein>
<keyword evidence="5" id="KW-0732">Signal</keyword>
<reference evidence="6 7" key="1">
    <citation type="journal article" date="2013" name="Front. Plant Sci.">
        <title>The Reference Genome of the Halophytic Plant Eutrema salsugineum.</title>
        <authorList>
            <person name="Yang R."/>
            <person name="Jarvis D.E."/>
            <person name="Chen H."/>
            <person name="Beilstein M.A."/>
            <person name="Grimwood J."/>
            <person name="Jenkins J."/>
            <person name="Shu S."/>
            <person name="Prochnik S."/>
            <person name="Xin M."/>
            <person name="Ma C."/>
            <person name="Schmutz J."/>
            <person name="Wing R.A."/>
            <person name="Mitchell-Olds T."/>
            <person name="Schumaker K.S."/>
            <person name="Wang X."/>
        </authorList>
    </citation>
    <scope>NUCLEOTIDE SEQUENCE [LARGE SCALE GENOMIC DNA]</scope>
</reference>
<evidence type="ECO:0000313" key="7">
    <source>
        <dbReference type="Proteomes" id="UP000030689"/>
    </source>
</evidence>
<evidence type="ECO:0000256" key="3">
    <source>
        <dbReference type="ARBA" id="ARBA00022471"/>
    </source>
</evidence>
<dbReference type="OMA" id="YHANIRA"/>
<dbReference type="Pfam" id="PF05938">
    <property type="entry name" value="Self-incomp_S1"/>
    <property type="match status" value="1"/>
</dbReference>
<proteinExistence type="inferred from homology"/>
<dbReference type="EMBL" id="KI517384">
    <property type="protein sequence ID" value="ESQ55950.1"/>
    <property type="molecule type" value="Genomic_DNA"/>
</dbReference>
<evidence type="ECO:0000256" key="5">
    <source>
        <dbReference type="ARBA" id="ARBA00022729"/>
    </source>
</evidence>
<name>V4LZ27_EUTSA</name>
<keyword evidence="4" id="KW-0964">Secreted</keyword>
<organism evidence="6 7">
    <name type="scientific">Eutrema salsugineum</name>
    <name type="common">Saltwater cress</name>
    <name type="synonym">Sisymbrium salsugineum</name>
    <dbReference type="NCBI Taxonomy" id="72664"/>
    <lineage>
        <taxon>Eukaryota</taxon>
        <taxon>Viridiplantae</taxon>
        <taxon>Streptophyta</taxon>
        <taxon>Embryophyta</taxon>
        <taxon>Tracheophyta</taxon>
        <taxon>Spermatophyta</taxon>
        <taxon>Magnoliopsida</taxon>
        <taxon>eudicotyledons</taxon>
        <taxon>Gunneridae</taxon>
        <taxon>Pentapetalae</taxon>
        <taxon>rosids</taxon>
        <taxon>malvids</taxon>
        <taxon>Brassicales</taxon>
        <taxon>Brassicaceae</taxon>
        <taxon>Eutremeae</taxon>
        <taxon>Eutrema</taxon>
    </lineage>
</organism>
<evidence type="ECO:0000256" key="2">
    <source>
        <dbReference type="ARBA" id="ARBA00005581"/>
    </source>
</evidence>
<evidence type="ECO:0000313" key="6">
    <source>
        <dbReference type="EMBL" id="ESQ55950.1"/>
    </source>
</evidence>
<keyword evidence="7" id="KW-1185">Reference proteome</keyword>
<comment type="subcellular location">
    <subcellularLocation>
        <location evidence="1">Secreted</location>
    </subcellularLocation>
</comment>
<dbReference type="Proteomes" id="UP000030689">
    <property type="component" value="Unassembled WGS sequence"/>
</dbReference>
<dbReference type="GO" id="GO:0005576">
    <property type="term" value="C:extracellular region"/>
    <property type="evidence" value="ECO:0007669"/>
    <property type="project" value="UniProtKB-SubCell"/>
</dbReference>
<dbReference type="KEGG" id="eus:EUTSA_v10027484mg"/>
<accession>V4LZ27</accession>
<evidence type="ECO:0000256" key="4">
    <source>
        <dbReference type="ARBA" id="ARBA00022525"/>
    </source>
</evidence>
<keyword evidence="3" id="KW-0713">Self-incompatibility</keyword>